<evidence type="ECO:0000256" key="3">
    <source>
        <dbReference type="ARBA" id="ARBA00022692"/>
    </source>
</evidence>
<evidence type="ECO:0000256" key="5">
    <source>
        <dbReference type="ARBA" id="ARBA00023136"/>
    </source>
</evidence>
<feature type="transmembrane region" description="Helical" evidence="6">
    <location>
        <begin position="153"/>
        <end position="172"/>
    </location>
</feature>
<reference evidence="7 8" key="1">
    <citation type="submission" date="2014-04" db="EMBL/GenBank/DDBJ databases">
        <title>A comprehensive comparison of genomes of Erythrobacter spp. strains.</title>
        <authorList>
            <person name="Zheng Q."/>
        </authorList>
    </citation>
    <scope>NUCLEOTIDE SEQUENCE [LARGE SCALE GENOMIC DNA]</scope>
    <source>
        <strain evidence="7 8">DSM 6997</strain>
    </source>
</reference>
<evidence type="ECO:0000256" key="1">
    <source>
        <dbReference type="ARBA" id="ARBA00004141"/>
    </source>
</evidence>
<comment type="subcellular location">
    <subcellularLocation>
        <location evidence="1">Membrane</location>
        <topology evidence="1">Multi-pass membrane protein</topology>
    </subcellularLocation>
</comment>
<sequence>MHAPTSPTLQKPQGLSWFAIIRIGLVQASIGAMVMLTTTVLNRLMVVEYSLAAALPAGLVGWHYAVQLCRPLWGHGSDKGGGRAIWIMGGLGVLGAGALLAVKVTLMSAASPVPGLMLGVLAYTLIGIGVGASGTSALALLASGVAPERRAAAAAVTWIMMIAGIVVSAITVSQLIDPFSPQRLWWVASGLLAACFIIASIATFRLEPREAVDFAETAKDASPPDFKEAIAEIFAEKAARRFTLFIFASMMAFNMQDLILEPFAGLVFGMTPGESTGLGGMQSGGVLVGMIVAGIGGSAFKGRMPVELRHWIVFGCLGSAIALACLAVGAKVGVGWPIHANVFALGFCNGLFAVAAIGAMMGLAGSGERTREGVRMGVWGASQAIAFGLGGLVGSLGVDIGRKMMDDGSAFQFVFAAEGALFVVAAWLALRATQKGLTPRKAAAIAKTQSNQQPKYSNGAFA</sequence>
<feature type="transmembrane region" description="Helical" evidence="6">
    <location>
        <begin position="376"/>
        <end position="398"/>
    </location>
</feature>
<keyword evidence="5 6" id="KW-0472">Membrane</keyword>
<dbReference type="Proteomes" id="UP000027647">
    <property type="component" value="Unassembled WGS sequence"/>
</dbReference>
<proteinExistence type="inferred from homology"/>
<feature type="transmembrane region" description="Helical" evidence="6">
    <location>
        <begin position="410"/>
        <end position="430"/>
    </location>
</feature>
<name>A0A074MBQ1_ERYLO</name>
<feature type="transmembrane region" description="Helical" evidence="6">
    <location>
        <begin position="312"/>
        <end position="330"/>
    </location>
</feature>
<accession>A0A074MBQ1</accession>
<dbReference type="Pfam" id="PF03209">
    <property type="entry name" value="PUCC"/>
    <property type="match status" value="1"/>
</dbReference>
<dbReference type="OrthoDB" id="5800821at2"/>
<feature type="transmembrane region" description="Helical" evidence="6">
    <location>
        <begin position="184"/>
        <end position="204"/>
    </location>
</feature>
<dbReference type="EMBL" id="JMIW01000003">
    <property type="protein sequence ID" value="KEO90160.1"/>
    <property type="molecule type" value="Genomic_DNA"/>
</dbReference>
<evidence type="ECO:0000256" key="6">
    <source>
        <dbReference type="SAM" id="Phobius"/>
    </source>
</evidence>
<dbReference type="PANTHER" id="PTHR23538:SF1">
    <property type="entry name" value="44.5 KD BACTERIOCHLOROPHYLL SYNTHASE SUBUNIT"/>
    <property type="match status" value="1"/>
</dbReference>
<dbReference type="STRING" id="1044.EH31_08690"/>
<feature type="transmembrane region" description="Helical" evidence="6">
    <location>
        <begin position="280"/>
        <end position="300"/>
    </location>
</feature>
<evidence type="ECO:0000313" key="7">
    <source>
        <dbReference type="EMBL" id="KEO90160.1"/>
    </source>
</evidence>
<evidence type="ECO:0000256" key="2">
    <source>
        <dbReference type="ARBA" id="ARBA00008412"/>
    </source>
</evidence>
<dbReference type="SUPFAM" id="SSF103473">
    <property type="entry name" value="MFS general substrate transporter"/>
    <property type="match status" value="1"/>
</dbReference>
<keyword evidence="3 6" id="KW-0812">Transmembrane</keyword>
<dbReference type="InterPro" id="IPR036259">
    <property type="entry name" value="MFS_trans_sf"/>
</dbReference>
<feature type="transmembrane region" description="Helical" evidence="6">
    <location>
        <begin position="342"/>
        <end position="364"/>
    </location>
</feature>
<protein>
    <submittedName>
        <fullName evidence="7">Bacteriochlorophyll synthase</fullName>
    </submittedName>
</protein>
<organism evidence="7 8">
    <name type="scientific">Erythrobacter longus</name>
    <dbReference type="NCBI Taxonomy" id="1044"/>
    <lineage>
        <taxon>Bacteria</taxon>
        <taxon>Pseudomonadati</taxon>
        <taxon>Pseudomonadota</taxon>
        <taxon>Alphaproteobacteria</taxon>
        <taxon>Sphingomonadales</taxon>
        <taxon>Erythrobacteraceae</taxon>
        <taxon>Erythrobacter/Porphyrobacter group</taxon>
        <taxon>Erythrobacter</taxon>
    </lineage>
</organism>
<evidence type="ECO:0000256" key="4">
    <source>
        <dbReference type="ARBA" id="ARBA00022989"/>
    </source>
</evidence>
<keyword evidence="4 6" id="KW-1133">Transmembrane helix</keyword>
<dbReference type="PANTHER" id="PTHR23538">
    <property type="entry name" value="44.5 KD BACTERIOCHLOROPHYLL SYNTHASE SUBUNIT"/>
    <property type="match status" value="1"/>
</dbReference>
<feature type="transmembrane region" description="Helical" evidence="6">
    <location>
        <begin position="53"/>
        <end position="73"/>
    </location>
</feature>
<keyword evidence="8" id="KW-1185">Reference proteome</keyword>
<dbReference type="RefSeq" id="WP_051699068.1">
    <property type="nucleotide sequence ID" value="NZ_JMIW01000003.1"/>
</dbReference>
<comment type="caution">
    <text evidence="7">The sequence shown here is derived from an EMBL/GenBank/DDBJ whole genome shotgun (WGS) entry which is preliminary data.</text>
</comment>
<gene>
    <name evidence="7" type="ORF">EH31_08690</name>
</gene>
<dbReference type="PIRSF" id="PIRSF016565">
    <property type="entry name" value="PucC"/>
    <property type="match status" value="1"/>
</dbReference>
<dbReference type="eggNOG" id="COG2211">
    <property type="taxonomic scope" value="Bacteria"/>
</dbReference>
<feature type="transmembrane region" description="Helical" evidence="6">
    <location>
        <begin position="20"/>
        <end position="41"/>
    </location>
</feature>
<feature type="transmembrane region" description="Helical" evidence="6">
    <location>
        <begin position="116"/>
        <end position="141"/>
    </location>
</feature>
<dbReference type="InterPro" id="IPR004896">
    <property type="entry name" value="PucC-rel"/>
</dbReference>
<dbReference type="GO" id="GO:0016020">
    <property type="term" value="C:membrane"/>
    <property type="evidence" value="ECO:0007669"/>
    <property type="project" value="UniProtKB-SubCell"/>
</dbReference>
<comment type="similarity">
    <text evidence="2">Belongs to the PucC family.</text>
</comment>
<dbReference type="CDD" id="cd06176">
    <property type="entry name" value="MFS_BCD_PucC-like"/>
    <property type="match status" value="1"/>
</dbReference>
<feature type="transmembrane region" description="Helical" evidence="6">
    <location>
        <begin position="85"/>
        <end position="110"/>
    </location>
</feature>
<evidence type="ECO:0000313" key="8">
    <source>
        <dbReference type="Proteomes" id="UP000027647"/>
    </source>
</evidence>
<dbReference type="Gene3D" id="1.20.1250.20">
    <property type="entry name" value="MFS general substrate transporter like domains"/>
    <property type="match status" value="2"/>
</dbReference>
<dbReference type="AlphaFoldDB" id="A0A074MBQ1"/>
<dbReference type="InterPro" id="IPR026036">
    <property type="entry name" value="PucC"/>
</dbReference>